<dbReference type="Pfam" id="PF00295">
    <property type="entry name" value="Glyco_hydro_28"/>
    <property type="match status" value="1"/>
</dbReference>
<dbReference type="PANTHER" id="PTHR31375">
    <property type="match status" value="1"/>
</dbReference>
<evidence type="ECO:0000256" key="9">
    <source>
        <dbReference type="RuleBase" id="RU361169"/>
    </source>
</evidence>
<evidence type="ECO:0000256" key="1">
    <source>
        <dbReference type="ARBA" id="ARBA00004191"/>
    </source>
</evidence>
<reference evidence="11" key="1">
    <citation type="submission" date="2020-12" db="EMBL/GenBank/DDBJ databases">
        <title>WGS assembly of Carya illinoinensis cv. Pawnee.</title>
        <authorList>
            <person name="Platts A."/>
            <person name="Shu S."/>
            <person name="Wright S."/>
            <person name="Barry K."/>
            <person name="Edger P."/>
            <person name="Pires J.C."/>
            <person name="Schmutz J."/>
        </authorList>
    </citation>
    <scope>NUCLEOTIDE SEQUENCE</scope>
    <source>
        <tissue evidence="11">Leaf</tissue>
    </source>
</reference>
<name>A0A8T1R6B6_CARIL</name>
<dbReference type="Proteomes" id="UP000811609">
    <property type="component" value="Chromosome 3"/>
</dbReference>
<keyword evidence="4" id="KW-0964">Secreted</keyword>
<evidence type="ECO:0000256" key="5">
    <source>
        <dbReference type="ARBA" id="ARBA00022801"/>
    </source>
</evidence>
<keyword evidence="13" id="KW-1185">Reference proteome</keyword>
<dbReference type="PROSITE" id="PS00502">
    <property type="entry name" value="POLYGALACTURONASE"/>
    <property type="match status" value="1"/>
</dbReference>
<keyword evidence="6 9" id="KW-0326">Glycosidase</keyword>
<reference evidence="12" key="2">
    <citation type="submission" date="2021-01" db="EMBL/GenBank/DDBJ databases">
        <authorList>
            <person name="Lovell J.T."/>
            <person name="Bentley N."/>
            <person name="Bhattarai G."/>
            <person name="Jenkins J.W."/>
            <person name="Sreedasyam A."/>
            <person name="Alarcon Y."/>
            <person name="Bock C."/>
            <person name="Boston L."/>
            <person name="Carlson J."/>
            <person name="Cervantes K."/>
            <person name="Clermont K."/>
            <person name="Krom N."/>
            <person name="Kubenka K."/>
            <person name="Mamidi S."/>
            <person name="Mattison C."/>
            <person name="Monteros M."/>
            <person name="Pisani C."/>
            <person name="Plott C."/>
            <person name="Rajasekar S."/>
            <person name="Rhein H.S."/>
            <person name="Rohla C."/>
            <person name="Song M."/>
            <person name="Hilaire R.S."/>
            <person name="Shu S."/>
            <person name="Wells L."/>
            <person name="Wang X."/>
            <person name="Webber J."/>
            <person name="Heerema R.J."/>
            <person name="Klein P."/>
            <person name="Conner P."/>
            <person name="Grauke L."/>
            <person name="Grimwood J."/>
            <person name="Schmutz J."/>
            <person name="Randall J.J."/>
        </authorList>
    </citation>
    <scope>NUCLEOTIDE SEQUENCE</scope>
    <source>
        <tissue evidence="12">Leaf</tissue>
    </source>
</reference>
<sequence>MVSKNNRLMAEATCLLIFLFSVIRIAHGADFNIKNFGAKANGKSDDTQAMSNAWKAACMSTDPSTILIPNGKYMVGPLTFQGPCKAPVNVQVQGNVLAPTDLNIFKSQNGWMVFQNIDRLMVSGTGTFDGQGSLAWSQNNCAKTGTCNSLPINLAFTSITNSKIQDISSLNSKLFHMNILNCKNVTLQHIIIRAPEESLNTDGIHIGRSSRINITGVDIKTGDDCVSLGDGSQQINIENVTCGPGHGISVGSLGKYHDEQPVMGVTVRNCTLTSTMFGVRVKTWPNSPSGVASYLDFEDIVMNNVSTCLLIDQEYCPYAQCNAEVPSRVKISNVSFKNIRGTSATKQAVKIICSRSIPCQNVQISDISLQYNGKDGPITSVCKNVKPSAFGKLNPPACANYN</sequence>
<comment type="similarity">
    <text evidence="2 9">Belongs to the glycosyl hydrolase 28 family.</text>
</comment>
<dbReference type="InterPro" id="IPR006626">
    <property type="entry name" value="PbH1"/>
</dbReference>
<dbReference type="FunFam" id="2.160.20.10:FF:000004">
    <property type="entry name" value="Pectin lyase-like superfamily protein"/>
    <property type="match status" value="1"/>
</dbReference>
<keyword evidence="3" id="KW-0134">Cell wall</keyword>
<evidence type="ECO:0000256" key="3">
    <source>
        <dbReference type="ARBA" id="ARBA00022512"/>
    </source>
</evidence>
<dbReference type="EMBL" id="CM031827">
    <property type="protein sequence ID" value="KAG6724627.1"/>
    <property type="molecule type" value="Genomic_DNA"/>
</dbReference>
<evidence type="ECO:0000256" key="4">
    <source>
        <dbReference type="ARBA" id="ARBA00022525"/>
    </source>
</evidence>
<dbReference type="InterPro" id="IPR012334">
    <property type="entry name" value="Pectin_lyas_fold"/>
</dbReference>
<dbReference type="OrthoDB" id="187139at2759"/>
<evidence type="ECO:0000313" key="11">
    <source>
        <dbReference type="EMBL" id="KAG6662930.1"/>
    </source>
</evidence>
<dbReference type="Gene3D" id="2.160.20.10">
    <property type="entry name" value="Single-stranded right-handed beta-helix, Pectin lyase-like"/>
    <property type="match status" value="1"/>
</dbReference>
<dbReference type="InterPro" id="IPR000743">
    <property type="entry name" value="Glyco_hydro_28"/>
</dbReference>
<evidence type="ECO:0000256" key="8">
    <source>
        <dbReference type="PROSITE-ProRule" id="PRU10052"/>
    </source>
</evidence>
<evidence type="ECO:0000256" key="6">
    <source>
        <dbReference type="ARBA" id="ARBA00023295"/>
    </source>
</evidence>
<dbReference type="GO" id="GO:0004650">
    <property type="term" value="F:polygalacturonase activity"/>
    <property type="evidence" value="ECO:0007669"/>
    <property type="project" value="InterPro"/>
</dbReference>
<feature type="signal peptide" evidence="10">
    <location>
        <begin position="1"/>
        <end position="28"/>
    </location>
</feature>
<feature type="chain" id="PRO_5035850838" description="Exopolygalacturonase-like" evidence="10">
    <location>
        <begin position="29"/>
        <end position="402"/>
    </location>
</feature>
<dbReference type="Proteomes" id="UP000811246">
    <property type="component" value="Chromosome 3"/>
</dbReference>
<feature type="active site" evidence="8">
    <location>
        <position position="246"/>
    </location>
</feature>
<evidence type="ECO:0000256" key="7">
    <source>
        <dbReference type="ARBA" id="ARBA00023316"/>
    </source>
</evidence>
<evidence type="ECO:0000313" key="13">
    <source>
        <dbReference type="Proteomes" id="UP000811609"/>
    </source>
</evidence>
<keyword evidence="5 9" id="KW-0378">Hydrolase</keyword>
<comment type="subcellular location">
    <subcellularLocation>
        <location evidence="1">Secreted</location>
        <location evidence="1">Cell wall</location>
    </subcellularLocation>
</comment>
<gene>
    <name evidence="11" type="ORF">CIPAW_03G277700</name>
    <name evidence="12" type="ORF">I3842_03G267300</name>
</gene>
<accession>A0A8T1R6B6</accession>
<dbReference type="GO" id="GO:0005975">
    <property type="term" value="P:carbohydrate metabolic process"/>
    <property type="evidence" value="ECO:0007669"/>
    <property type="project" value="InterPro"/>
</dbReference>
<evidence type="ECO:0000256" key="2">
    <source>
        <dbReference type="ARBA" id="ARBA00008834"/>
    </source>
</evidence>
<dbReference type="EMBL" id="CM031811">
    <property type="protein sequence ID" value="KAG6662930.1"/>
    <property type="molecule type" value="Genomic_DNA"/>
</dbReference>
<dbReference type="SUPFAM" id="SSF51126">
    <property type="entry name" value="Pectin lyase-like"/>
    <property type="match status" value="1"/>
</dbReference>
<protein>
    <recommendedName>
        <fullName evidence="14">Exopolygalacturonase-like</fullName>
    </recommendedName>
</protein>
<dbReference type="AlphaFoldDB" id="A0A8T1R6B6"/>
<dbReference type="SMART" id="SM00710">
    <property type="entry name" value="PbH1"/>
    <property type="match status" value="6"/>
</dbReference>
<evidence type="ECO:0008006" key="14">
    <source>
        <dbReference type="Google" id="ProtNLM"/>
    </source>
</evidence>
<keyword evidence="10" id="KW-0732">Signal</keyword>
<evidence type="ECO:0000256" key="10">
    <source>
        <dbReference type="SAM" id="SignalP"/>
    </source>
</evidence>
<evidence type="ECO:0000313" key="12">
    <source>
        <dbReference type="EMBL" id="KAG6724627.1"/>
    </source>
</evidence>
<proteinExistence type="inferred from homology"/>
<dbReference type="GO" id="GO:0071555">
    <property type="term" value="P:cell wall organization"/>
    <property type="evidence" value="ECO:0007669"/>
    <property type="project" value="UniProtKB-KW"/>
</dbReference>
<comment type="caution">
    <text evidence="11">The sequence shown here is derived from an EMBL/GenBank/DDBJ whole genome shotgun (WGS) entry which is preliminary data.</text>
</comment>
<organism evidence="11 13">
    <name type="scientific">Carya illinoinensis</name>
    <name type="common">Pecan</name>
    <dbReference type="NCBI Taxonomy" id="32201"/>
    <lineage>
        <taxon>Eukaryota</taxon>
        <taxon>Viridiplantae</taxon>
        <taxon>Streptophyta</taxon>
        <taxon>Embryophyta</taxon>
        <taxon>Tracheophyta</taxon>
        <taxon>Spermatophyta</taxon>
        <taxon>Magnoliopsida</taxon>
        <taxon>eudicotyledons</taxon>
        <taxon>Gunneridae</taxon>
        <taxon>Pentapetalae</taxon>
        <taxon>rosids</taxon>
        <taxon>fabids</taxon>
        <taxon>Fagales</taxon>
        <taxon>Juglandaceae</taxon>
        <taxon>Carya</taxon>
    </lineage>
</organism>
<keyword evidence="7" id="KW-0961">Cell wall biogenesis/degradation</keyword>
<dbReference type="InterPro" id="IPR011050">
    <property type="entry name" value="Pectin_lyase_fold/virulence"/>
</dbReference>